<evidence type="ECO:0000313" key="3">
    <source>
        <dbReference type="Proteomes" id="UP001066276"/>
    </source>
</evidence>
<organism evidence="2 3">
    <name type="scientific">Pleurodeles waltl</name>
    <name type="common">Iberian ribbed newt</name>
    <dbReference type="NCBI Taxonomy" id="8319"/>
    <lineage>
        <taxon>Eukaryota</taxon>
        <taxon>Metazoa</taxon>
        <taxon>Chordata</taxon>
        <taxon>Craniata</taxon>
        <taxon>Vertebrata</taxon>
        <taxon>Euteleostomi</taxon>
        <taxon>Amphibia</taxon>
        <taxon>Batrachia</taxon>
        <taxon>Caudata</taxon>
        <taxon>Salamandroidea</taxon>
        <taxon>Salamandridae</taxon>
        <taxon>Pleurodelinae</taxon>
        <taxon>Pleurodeles</taxon>
    </lineage>
</organism>
<dbReference type="AlphaFoldDB" id="A0AAV7NJK8"/>
<keyword evidence="3" id="KW-1185">Reference proteome</keyword>
<sequence>MASQSLREEPSSCHAASADGDAQSLSLSRARSDTGTHSVAPDALGPVPTTRITPGPELAPEGLFTGLQPCPKQSREGRLATSLRPCGLVSPPWLLSINQHNCPPKAIPGGPGRRHLERTWSDPAHHLGCYASHAAHRFSSALAPTAPADRSRGLRHRLAGTQ</sequence>
<feature type="region of interest" description="Disordered" evidence="1">
    <location>
        <begin position="143"/>
        <end position="162"/>
    </location>
</feature>
<evidence type="ECO:0000313" key="2">
    <source>
        <dbReference type="EMBL" id="KAJ1116146.1"/>
    </source>
</evidence>
<dbReference type="Proteomes" id="UP001066276">
    <property type="component" value="Chromosome 8"/>
</dbReference>
<accession>A0AAV7NJK8</accession>
<feature type="compositionally biased region" description="Basic and acidic residues" evidence="1">
    <location>
        <begin position="1"/>
        <end position="11"/>
    </location>
</feature>
<reference evidence="2" key="1">
    <citation type="journal article" date="2022" name="bioRxiv">
        <title>Sequencing and chromosome-scale assembly of the giantPleurodeles waltlgenome.</title>
        <authorList>
            <person name="Brown T."/>
            <person name="Elewa A."/>
            <person name="Iarovenko S."/>
            <person name="Subramanian E."/>
            <person name="Araus A.J."/>
            <person name="Petzold A."/>
            <person name="Susuki M."/>
            <person name="Suzuki K.-i.T."/>
            <person name="Hayashi T."/>
            <person name="Toyoda A."/>
            <person name="Oliveira C."/>
            <person name="Osipova E."/>
            <person name="Leigh N.D."/>
            <person name="Simon A."/>
            <person name="Yun M.H."/>
        </authorList>
    </citation>
    <scope>NUCLEOTIDE SEQUENCE</scope>
    <source>
        <strain evidence="2">20211129_DDA</strain>
        <tissue evidence="2">Liver</tissue>
    </source>
</reference>
<proteinExistence type="predicted"/>
<feature type="compositionally biased region" description="Polar residues" evidence="1">
    <location>
        <begin position="23"/>
        <end position="37"/>
    </location>
</feature>
<feature type="region of interest" description="Disordered" evidence="1">
    <location>
        <begin position="1"/>
        <end position="76"/>
    </location>
</feature>
<name>A0AAV7NJK8_PLEWA</name>
<dbReference type="EMBL" id="JANPWB010000012">
    <property type="protein sequence ID" value="KAJ1116146.1"/>
    <property type="molecule type" value="Genomic_DNA"/>
</dbReference>
<gene>
    <name evidence="2" type="ORF">NDU88_004365</name>
</gene>
<feature type="compositionally biased region" description="Basic residues" evidence="1">
    <location>
        <begin position="153"/>
        <end position="162"/>
    </location>
</feature>
<comment type="caution">
    <text evidence="2">The sequence shown here is derived from an EMBL/GenBank/DDBJ whole genome shotgun (WGS) entry which is preliminary data.</text>
</comment>
<protein>
    <submittedName>
        <fullName evidence="2">Uncharacterized protein</fullName>
    </submittedName>
</protein>
<evidence type="ECO:0000256" key="1">
    <source>
        <dbReference type="SAM" id="MobiDB-lite"/>
    </source>
</evidence>